<dbReference type="InterPro" id="IPR011583">
    <property type="entry name" value="Chitinase_II/V-like_cat"/>
</dbReference>
<dbReference type="RefSeq" id="WP_191273980.1">
    <property type="nucleotide sequence ID" value="NZ_BNDS01000011.1"/>
</dbReference>
<dbReference type="Proteomes" id="UP000637074">
    <property type="component" value="Unassembled WGS sequence"/>
</dbReference>
<name>A0ABQ3N5K9_9BACI</name>
<keyword evidence="1" id="KW-0378">Hydrolase</keyword>
<dbReference type="Gene3D" id="3.10.350.10">
    <property type="entry name" value="LysM domain"/>
    <property type="match status" value="2"/>
</dbReference>
<dbReference type="PANTHER" id="PTHR46066">
    <property type="entry name" value="CHITINASE DOMAIN-CONTAINING PROTEIN 1 FAMILY MEMBER"/>
    <property type="match status" value="1"/>
</dbReference>
<dbReference type="InterPro" id="IPR017853">
    <property type="entry name" value="GH"/>
</dbReference>
<organism evidence="4 5">
    <name type="scientific">Neobacillus kokaensis</name>
    <dbReference type="NCBI Taxonomy" id="2759023"/>
    <lineage>
        <taxon>Bacteria</taxon>
        <taxon>Bacillati</taxon>
        <taxon>Bacillota</taxon>
        <taxon>Bacilli</taxon>
        <taxon>Bacillales</taxon>
        <taxon>Bacillaceae</taxon>
        <taxon>Neobacillus</taxon>
    </lineage>
</organism>
<dbReference type="InterPro" id="IPR029070">
    <property type="entry name" value="Chitinase_insertion_sf"/>
</dbReference>
<dbReference type="InterPro" id="IPR018392">
    <property type="entry name" value="LysM"/>
</dbReference>
<comment type="caution">
    <text evidence="4">The sequence shown here is derived from an EMBL/GenBank/DDBJ whole genome shotgun (WGS) entry which is preliminary data.</text>
</comment>
<keyword evidence="5" id="KW-1185">Reference proteome</keyword>
<evidence type="ECO:0000313" key="5">
    <source>
        <dbReference type="Proteomes" id="UP000637074"/>
    </source>
</evidence>
<proteinExistence type="predicted"/>
<dbReference type="InterPro" id="IPR001223">
    <property type="entry name" value="Glyco_hydro18_cat"/>
</dbReference>
<evidence type="ECO:0000259" key="2">
    <source>
        <dbReference type="PROSITE" id="PS51782"/>
    </source>
</evidence>
<reference evidence="4 5" key="1">
    <citation type="journal article" date="2022" name="Int. J. Syst. Evol. Microbiol.">
        <title>Neobacillus kokaensis sp. nov., isolated from soil.</title>
        <authorList>
            <person name="Yuki K."/>
            <person name="Matsubara H."/>
            <person name="Yamaguchi S."/>
        </authorList>
    </citation>
    <scope>NUCLEOTIDE SEQUENCE [LARGE SCALE GENOMIC DNA]</scope>
    <source>
        <strain evidence="4 5">LOB 377</strain>
    </source>
</reference>
<dbReference type="SMART" id="SM00636">
    <property type="entry name" value="Glyco_18"/>
    <property type="match status" value="1"/>
</dbReference>
<sequence length="422" mass="46999">MAVHVVSAGDTLWKISATYGVSIQTIIEVNGLTAAGALVPGLALYIPDNMLPHRTHKIKAGDVIWKLAQEFQIAPSTIIQANPGIKPSRLSIGQIITIPTPLKLAIQTLGFMMPSTVSANIATLNYLGNQLTYLAAVAYSLTEQGWAYNLVDDSAIVTRSRQLNITPLLVVQNITYEGFSAELVGRVLENPTFRKNLTSSLVNLARQRRFGGVSVDFEFIPPARRHDFILFLTELKTALGNLILHVNLPAKTQDLPTNRIIGAYDYAAIAKIADIVAVMTMDYGYAGGPPDPVSPINWMEKVIQYSITQIPHAKMQIAFPLYGHDKVVPSNKTIVLPVLHAQNQAISKWVSIQFDNTSKAPWYRYWLGGAEHTVWFEDIRSYIEMYKLVDLYQLAGTTYWELSYPAPQNWAYLRKNISVKKQ</sequence>
<dbReference type="SMART" id="SM00257">
    <property type="entry name" value="LysM"/>
    <property type="match status" value="2"/>
</dbReference>
<protein>
    <submittedName>
        <fullName evidence="4">Germination protein</fullName>
    </submittedName>
</protein>
<evidence type="ECO:0000259" key="3">
    <source>
        <dbReference type="PROSITE" id="PS51910"/>
    </source>
</evidence>
<accession>A0ABQ3N5K9</accession>
<dbReference type="CDD" id="cd00118">
    <property type="entry name" value="LysM"/>
    <property type="match status" value="2"/>
</dbReference>
<dbReference type="Pfam" id="PF00704">
    <property type="entry name" value="Glyco_hydro_18"/>
    <property type="match status" value="1"/>
</dbReference>
<dbReference type="PROSITE" id="PS51782">
    <property type="entry name" value="LYSM"/>
    <property type="match status" value="2"/>
</dbReference>
<evidence type="ECO:0000313" key="4">
    <source>
        <dbReference type="EMBL" id="GHH99346.1"/>
    </source>
</evidence>
<dbReference type="EMBL" id="BNDS01000011">
    <property type="protein sequence ID" value="GHH99346.1"/>
    <property type="molecule type" value="Genomic_DNA"/>
</dbReference>
<dbReference type="Pfam" id="PF01476">
    <property type="entry name" value="LysM"/>
    <property type="match status" value="2"/>
</dbReference>
<dbReference type="Gene3D" id="3.20.20.80">
    <property type="entry name" value="Glycosidases"/>
    <property type="match status" value="1"/>
</dbReference>
<keyword evidence="1" id="KW-0326">Glycosidase</keyword>
<feature type="domain" description="LysM" evidence="2">
    <location>
        <begin position="2"/>
        <end position="46"/>
    </location>
</feature>
<evidence type="ECO:0000256" key="1">
    <source>
        <dbReference type="ARBA" id="ARBA00023295"/>
    </source>
</evidence>
<gene>
    <name evidence="4" type="ORF">AM1BK_28890</name>
</gene>
<feature type="domain" description="GH18" evidence="3">
    <location>
        <begin position="106"/>
        <end position="422"/>
    </location>
</feature>
<feature type="domain" description="LysM" evidence="2">
    <location>
        <begin position="54"/>
        <end position="98"/>
    </location>
</feature>
<dbReference type="InterPro" id="IPR036779">
    <property type="entry name" value="LysM_dom_sf"/>
</dbReference>
<dbReference type="PANTHER" id="PTHR46066:SF2">
    <property type="entry name" value="CHITINASE DOMAIN-CONTAINING PROTEIN 1"/>
    <property type="match status" value="1"/>
</dbReference>
<dbReference type="SUPFAM" id="SSF51445">
    <property type="entry name" value="(Trans)glycosidases"/>
    <property type="match status" value="1"/>
</dbReference>
<dbReference type="SUPFAM" id="SSF54106">
    <property type="entry name" value="LysM domain"/>
    <property type="match status" value="2"/>
</dbReference>
<dbReference type="Gene3D" id="3.10.50.10">
    <property type="match status" value="1"/>
</dbReference>
<dbReference type="PROSITE" id="PS51910">
    <property type="entry name" value="GH18_2"/>
    <property type="match status" value="1"/>
</dbReference>